<evidence type="ECO:0000313" key="4">
    <source>
        <dbReference type="EMBL" id="SDJ02862.1"/>
    </source>
</evidence>
<dbReference type="EMBL" id="BJVF01000001">
    <property type="protein sequence ID" value="GEL09548.1"/>
    <property type="molecule type" value="Genomic_DNA"/>
</dbReference>
<reference evidence="3" key="2">
    <citation type="submission" date="2016-03" db="EMBL/GenBank/DDBJ databases">
        <authorList>
            <person name="Ploux O."/>
        </authorList>
    </citation>
    <scope>NUCLEOTIDE SEQUENCE</scope>
    <source>
        <strain evidence="3">NBRC 105008</strain>
    </source>
</reference>
<sequence length="176" mass="20260">MKTFIITLLFLGSSISSYSQDTTQKETDIINTDELPAVVIKNAGEAFSIYLPDNHPDKDVRELQKKFIAYDIGKDYEQYENYLLVLEANSGTLAAKYNSKGKLLGVVENYKGIRLPKEVIYSTYKAYPEWKIVNNKYLYTQREGDILKKQYLLTIKKDDKTRMLTVHANGDIVKEK</sequence>
<reference evidence="5" key="1">
    <citation type="submission" date="2016-03" db="EMBL/GenBank/DDBJ databases">
        <title>Draft genome sequence of Paenibacillus glacialis DSM 22343.</title>
        <authorList>
            <person name="Shin S.-K."/>
            <person name="Yi H."/>
        </authorList>
    </citation>
    <scope>NUCLEOTIDE SEQUENCE [LARGE SCALE GENOMIC DNA]</scope>
    <source>
        <strain evidence="5">NBRC 105008</strain>
    </source>
</reference>
<dbReference type="RefSeq" id="WP_066324932.1">
    <property type="nucleotide sequence ID" value="NZ_BJVF01000001.1"/>
</dbReference>
<evidence type="ECO:0000313" key="7">
    <source>
        <dbReference type="Proteomes" id="UP000321579"/>
    </source>
</evidence>
<keyword evidence="6" id="KW-1185">Reference proteome</keyword>
<evidence type="ECO:0000313" key="3">
    <source>
        <dbReference type="EMBL" id="OCB74130.1"/>
    </source>
</evidence>
<evidence type="ECO:0000313" key="6">
    <source>
        <dbReference type="Proteomes" id="UP000182367"/>
    </source>
</evidence>
<organism evidence="3 5">
    <name type="scientific">Flavobacterium glycines</name>
    <dbReference type="NCBI Taxonomy" id="551990"/>
    <lineage>
        <taxon>Bacteria</taxon>
        <taxon>Pseudomonadati</taxon>
        <taxon>Bacteroidota</taxon>
        <taxon>Flavobacteriia</taxon>
        <taxon>Flavobacteriales</taxon>
        <taxon>Flavobacteriaceae</taxon>
        <taxon>Flavobacterium</taxon>
    </lineage>
</organism>
<evidence type="ECO:0000256" key="1">
    <source>
        <dbReference type="SAM" id="SignalP"/>
    </source>
</evidence>
<proteinExistence type="predicted"/>
<evidence type="ECO:0000313" key="2">
    <source>
        <dbReference type="EMBL" id="GEL09548.1"/>
    </source>
</evidence>
<gene>
    <name evidence="3" type="ORF">FBGL_02990</name>
    <name evidence="2" type="ORF">FGL01_02870</name>
    <name evidence="4" type="ORF">SAMN05192550_1451</name>
</gene>
<reference evidence="4 6" key="3">
    <citation type="submission" date="2016-10" db="EMBL/GenBank/DDBJ databases">
        <authorList>
            <person name="Varghese N."/>
            <person name="Submissions S."/>
        </authorList>
    </citation>
    <scope>NUCLEOTIDE SEQUENCE [LARGE SCALE GENOMIC DNA]</scope>
    <source>
        <strain evidence="4 6">Gm-149</strain>
    </source>
</reference>
<dbReference type="EMBL" id="LVEO01000004">
    <property type="protein sequence ID" value="OCB74130.1"/>
    <property type="molecule type" value="Genomic_DNA"/>
</dbReference>
<dbReference type="Proteomes" id="UP000182367">
    <property type="component" value="Unassembled WGS sequence"/>
</dbReference>
<accession>A0A1B9DWR7</accession>
<protein>
    <recommendedName>
        <fullName evidence="8">Nicotinate-nucleotide adenylyltransferase</fullName>
    </recommendedName>
</protein>
<dbReference type="Proteomes" id="UP000321579">
    <property type="component" value="Unassembled WGS sequence"/>
</dbReference>
<name>A0A1B9DWR7_9FLAO</name>
<keyword evidence="1" id="KW-0732">Signal</keyword>
<dbReference type="Proteomes" id="UP000093226">
    <property type="component" value="Unassembled WGS sequence"/>
</dbReference>
<dbReference type="STRING" id="551990.SAMN05192550_1451"/>
<dbReference type="AlphaFoldDB" id="A0A1B9DWR7"/>
<dbReference type="EMBL" id="FNEO01000001">
    <property type="protein sequence ID" value="SDJ02862.1"/>
    <property type="molecule type" value="Genomic_DNA"/>
</dbReference>
<comment type="caution">
    <text evidence="3">The sequence shown here is derived from an EMBL/GenBank/DDBJ whole genome shotgun (WGS) entry which is preliminary data.</text>
</comment>
<feature type="signal peptide" evidence="1">
    <location>
        <begin position="1"/>
        <end position="19"/>
    </location>
</feature>
<dbReference type="OrthoDB" id="1428473at2"/>
<reference evidence="2 7" key="4">
    <citation type="submission" date="2019-07" db="EMBL/GenBank/DDBJ databases">
        <title>Whole genome shotgun sequence of Flavobacterium glycines NBRC 105008.</title>
        <authorList>
            <person name="Hosoyama A."/>
            <person name="Uohara A."/>
            <person name="Ohji S."/>
            <person name="Ichikawa N."/>
        </authorList>
    </citation>
    <scope>NUCLEOTIDE SEQUENCE [LARGE SCALE GENOMIC DNA]</scope>
    <source>
        <strain evidence="2 7">NBRC 105008</strain>
    </source>
</reference>
<evidence type="ECO:0008006" key="8">
    <source>
        <dbReference type="Google" id="ProtNLM"/>
    </source>
</evidence>
<evidence type="ECO:0000313" key="5">
    <source>
        <dbReference type="Proteomes" id="UP000093226"/>
    </source>
</evidence>
<feature type="chain" id="PRO_5044556238" description="Nicotinate-nucleotide adenylyltransferase" evidence="1">
    <location>
        <begin position="20"/>
        <end position="176"/>
    </location>
</feature>